<name>A0ABX7Q850_9BACT</name>
<dbReference type="InterPro" id="IPR030931">
    <property type="entry name" value="Group_II_RT_mat"/>
</dbReference>
<gene>
    <name evidence="12" type="primary">ltrA</name>
    <name evidence="12" type="ORF">JZM60_07385</name>
</gene>
<evidence type="ECO:0000256" key="7">
    <source>
        <dbReference type="ARBA" id="ARBA00023118"/>
    </source>
</evidence>
<evidence type="ECO:0000256" key="2">
    <source>
        <dbReference type="ARBA" id="ARBA00022679"/>
    </source>
</evidence>
<comment type="catalytic activity">
    <reaction evidence="9">
        <text>DNA(n) + a 2'-deoxyribonucleoside 5'-triphosphate = DNA(n+1) + diphosphate</text>
        <dbReference type="Rhea" id="RHEA:22508"/>
        <dbReference type="Rhea" id="RHEA-COMP:17339"/>
        <dbReference type="Rhea" id="RHEA-COMP:17340"/>
        <dbReference type="ChEBI" id="CHEBI:33019"/>
        <dbReference type="ChEBI" id="CHEBI:61560"/>
        <dbReference type="ChEBI" id="CHEBI:173112"/>
        <dbReference type="EC" id="2.7.7.49"/>
    </reaction>
</comment>
<feature type="domain" description="Reverse transcriptase" evidence="11">
    <location>
        <begin position="94"/>
        <end position="320"/>
    </location>
</feature>
<keyword evidence="13" id="KW-1185">Reference proteome</keyword>
<dbReference type="InterPro" id="IPR043502">
    <property type="entry name" value="DNA/RNA_pol_sf"/>
</dbReference>
<keyword evidence="3 12" id="KW-0548">Nucleotidyltransferase</keyword>
<evidence type="ECO:0000256" key="4">
    <source>
        <dbReference type="ARBA" id="ARBA00022723"/>
    </source>
</evidence>
<evidence type="ECO:0000256" key="3">
    <source>
        <dbReference type="ARBA" id="ARBA00022695"/>
    </source>
</evidence>
<evidence type="ECO:0000256" key="1">
    <source>
        <dbReference type="ARBA" id="ARBA00012493"/>
    </source>
</evidence>
<dbReference type="EMBL" id="CP071382">
    <property type="protein sequence ID" value="QSV47073.1"/>
    <property type="molecule type" value="Genomic_DNA"/>
</dbReference>
<keyword evidence="5" id="KW-0460">Magnesium</keyword>
<dbReference type="PANTHER" id="PTHR34047:SF8">
    <property type="entry name" value="PROTEIN YKFC"/>
    <property type="match status" value="1"/>
</dbReference>
<reference evidence="12 13" key="1">
    <citation type="submission" date="2021-03" db="EMBL/GenBank/DDBJ databases">
        <title>Geobacter metallireducens gen. nov. sp. nov., a microorganism capable of coupling the complete oxidation of organic compounds to the reduction of iron and other metals.</title>
        <authorList>
            <person name="Li Y."/>
        </authorList>
    </citation>
    <scope>NUCLEOTIDE SEQUENCE [LARGE SCALE GENOMIC DNA]</scope>
    <source>
        <strain evidence="12 13">Jerry-YX</strain>
    </source>
</reference>
<evidence type="ECO:0000313" key="13">
    <source>
        <dbReference type="Proteomes" id="UP000663651"/>
    </source>
</evidence>
<accession>A0ABX7Q850</accession>
<dbReference type="Proteomes" id="UP000663651">
    <property type="component" value="Chromosome"/>
</dbReference>
<evidence type="ECO:0000256" key="6">
    <source>
        <dbReference type="ARBA" id="ARBA00022918"/>
    </source>
</evidence>
<evidence type="ECO:0000256" key="9">
    <source>
        <dbReference type="ARBA" id="ARBA00048173"/>
    </source>
</evidence>
<dbReference type="Pfam" id="PF08388">
    <property type="entry name" value="GIIM"/>
    <property type="match status" value="1"/>
</dbReference>
<evidence type="ECO:0000313" key="12">
    <source>
        <dbReference type="EMBL" id="QSV47073.1"/>
    </source>
</evidence>
<dbReference type="CDD" id="cd01651">
    <property type="entry name" value="RT_G2_intron"/>
    <property type="match status" value="1"/>
</dbReference>
<dbReference type="GO" id="GO:0003964">
    <property type="term" value="F:RNA-directed DNA polymerase activity"/>
    <property type="evidence" value="ECO:0007669"/>
    <property type="project" value="UniProtKB-KW"/>
</dbReference>
<keyword evidence="6 12" id="KW-0695">RNA-directed DNA polymerase</keyword>
<dbReference type="InterPro" id="IPR000477">
    <property type="entry name" value="RT_dom"/>
</dbReference>
<dbReference type="PRINTS" id="PR00866">
    <property type="entry name" value="RNADNAPOLMS"/>
</dbReference>
<dbReference type="PROSITE" id="PS50878">
    <property type="entry name" value="RT_POL"/>
    <property type="match status" value="1"/>
</dbReference>
<feature type="region of interest" description="Disordered" evidence="10">
    <location>
        <begin position="1"/>
        <end position="43"/>
    </location>
</feature>
<comment type="similarity">
    <text evidence="8">Belongs to the bacterial reverse transcriptase family.</text>
</comment>
<dbReference type="InterPro" id="IPR000123">
    <property type="entry name" value="Reverse_transcriptase_msDNA"/>
</dbReference>
<evidence type="ECO:0000256" key="8">
    <source>
        <dbReference type="ARBA" id="ARBA00034120"/>
    </source>
</evidence>
<dbReference type="InterPro" id="IPR051083">
    <property type="entry name" value="GrpII_Intron_Splice-Mob/Def"/>
</dbReference>
<proteinExistence type="inferred from homology"/>
<keyword evidence="4" id="KW-0479">Metal-binding</keyword>
<evidence type="ECO:0000259" key="11">
    <source>
        <dbReference type="PROSITE" id="PS50878"/>
    </source>
</evidence>
<dbReference type="EC" id="2.7.7.49" evidence="1"/>
<protein>
    <recommendedName>
        <fullName evidence="1">RNA-directed DNA polymerase</fullName>
        <ecNumber evidence="1">2.7.7.49</ecNumber>
    </recommendedName>
</protein>
<dbReference type="NCBIfam" id="TIGR04416">
    <property type="entry name" value="group_II_RT_mat"/>
    <property type="match status" value="1"/>
</dbReference>
<dbReference type="PANTHER" id="PTHR34047">
    <property type="entry name" value="NUCLEAR INTRON MATURASE 1, MITOCHONDRIAL-RELATED"/>
    <property type="match status" value="1"/>
</dbReference>
<sequence>MTTGAAEGRAETPGATSEGSGRKPRVAGRGAANVTGRKATPSPEAATGLMARIVSRGNMMVAYSRVMRNKGAPGVDEMPVTALKGYLQTEWPRIREELLAGKYHPQPVRKVEIPKPGGGTRMLGIPTVLDRLIQQAMHQVLSPLFDPDFSEHSYGFRPGRSAQQAVKAAQKHVESGLRWVVDIDLEKFFDRVHHDTLMSLVKRKARDRVVLLLIDRYLKAGILERGLTTARSEGTPQGGPLSPLLSNILLDELDKELETRGHKFCRYADDANIYVATRTSGERVMASITNYLSERLKLAVNRSKSAVDRPWNRVFLSYSMTRHYKPRLTVAKKAVTRFKAGLRKVLRQGKGKNIQTTIEETNPKVRGWLNYFRYSEVKGIFEELDGWLRRKLRRILWKQWKRSYTRAKNLMRRGLSERNAWQSATNGRGPWWNAGAVHMRLATPKTYFDKLGLVSLMDQFHRLQHAS</sequence>
<dbReference type="SUPFAM" id="SSF56672">
    <property type="entry name" value="DNA/RNA polymerases"/>
    <property type="match status" value="1"/>
</dbReference>
<organism evidence="12 13">
    <name type="scientific">Geobacter benzoatilyticus</name>
    <dbReference type="NCBI Taxonomy" id="2815309"/>
    <lineage>
        <taxon>Bacteria</taxon>
        <taxon>Pseudomonadati</taxon>
        <taxon>Thermodesulfobacteriota</taxon>
        <taxon>Desulfuromonadia</taxon>
        <taxon>Geobacterales</taxon>
        <taxon>Geobacteraceae</taxon>
        <taxon>Geobacter</taxon>
    </lineage>
</organism>
<keyword evidence="7" id="KW-0051">Antiviral defense</keyword>
<dbReference type="InterPro" id="IPR013597">
    <property type="entry name" value="Mat_intron_G2"/>
</dbReference>
<evidence type="ECO:0000256" key="10">
    <source>
        <dbReference type="SAM" id="MobiDB-lite"/>
    </source>
</evidence>
<keyword evidence="2 12" id="KW-0808">Transferase</keyword>
<dbReference type="Pfam" id="PF00078">
    <property type="entry name" value="RVT_1"/>
    <property type="match status" value="1"/>
</dbReference>
<evidence type="ECO:0000256" key="5">
    <source>
        <dbReference type="ARBA" id="ARBA00022842"/>
    </source>
</evidence>